<dbReference type="PANTHER" id="PTHR42804:SF1">
    <property type="entry name" value="ALDEHYDE DEHYDROGENASE-RELATED"/>
    <property type="match status" value="1"/>
</dbReference>
<dbReference type="SUPFAM" id="SSF53720">
    <property type="entry name" value="ALDH-like"/>
    <property type="match status" value="1"/>
</dbReference>
<keyword evidence="7" id="KW-1185">Reference proteome</keyword>
<dbReference type="InterPro" id="IPR029510">
    <property type="entry name" value="Ald_DH_CS_GLU"/>
</dbReference>
<sequence length="478" mass="50318">MQQRDTLFINGQWVAPQGKGTIDVIHSTTEAVMGTIPEGSAADAEAAVAAARAAFDGWAATPAPKRAEIILKIADGLKARSEALAELIAGEVGMPIKLARAIQVGSPVFNWGHFAKLLGAFPFEARVGNSLVVREPVGVVGAITPWNYPLHQITLKVAPALAAGCTVVLKPSEVAPLNAFVLAEVIEAAGLPPGVFNLVTGYGPVVGEVLASHPEVDMVSFTGSTRAGKRVAELASQTVKRVALELGGKSAAVVLDDADLAAAVKGTLSACFLNSGQTCSAHTRLLVPRARYEEVKALAKQFAATYVPGDPAQETTRLGPLISAAQRDRVLGYIRKGLEEGAELIVGGPEKPEGVSTGYFVRPTVLGNVKPSDTVAREEIFGPVLTILCYDDEEEAIRIANDSIYGLAGGVWSGDEARAMRVARRIRTGQVDINGGPFNMLAPFGGYKQSGNGREQGQYGLEEFLEYKALQLKPAQAT</sequence>
<dbReference type="PROSITE" id="PS00687">
    <property type="entry name" value="ALDEHYDE_DEHYDR_GLU"/>
    <property type="match status" value="1"/>
</dbReference>
<evidence type="ECO:0000313" key="6">
    <source>
        <dbReference type="EMBL" id="QUP58700.1"/>
    </source>
</evidence>
<reference evidence="7" key="1">
    <citation type="submission" date="2019-12" db="EMBL/GenBank/DDBJ databases">
        <title>Whole-genome sequence of tobacco pathogen Ralstonia pseudosolanacearum strain RS, originating from Yunnan province of China.</title>
        <authorList>
            <person name="Lu C.-H."/>
        </authorList>
    </citation>
    <scope>NUCLEOTIDE SEQUENCE [LARGE SCALE GENOMIC DNA]</scope>
    <source>
        <strain evidence="7">RS</strain>
    </source>
</reference>
<accession>A0ABX7ZU49</accession>
<dbReference type="InterPro" id="IPR016163">
    <property type="entry name" value="Ald_DH_C"/>
</dbReference>
<evidence type="ECO:0000256" key="1">
    <source>
        <dbReference type="ARBA" id="ARBA00009986"/>
    </source>
</evidence>
<evidence type="ECO:0000259" key="5">
    <source>
        <dbReference type="Pfam" id="PF00171"/>
    </source>
</evidence>
<evidence type="ECO:0000313" key="7">
    <source>
        <dbReference type="Proteomes" id="UP000680989"/>
    </source>
</evidence>
<dbReference type="Gene3D" id="3.40.605.10">
    <property type="entry name" value="Aldehyde Dehydrogenase, Chain A, domain 1"/>
    <property type="match status" value="1"/>
</dbReference>
<dbReference type="InterPro" id="IPR015590">
    <property type="entry name" value="Aldehyde_DH_dom"/>
</dbReference>
<evidence type="ECO:0000256" key="3">
    <source>
        <dbReference type="PROSITE-ProRule" id="PRU10007"/>
    </source>
</evidence>
<dbReference type="PANTHER" id="PTHR42804">
    <property type="entry name" value="ALDEHYDE DEHYDROGENASE"/>
    <property type="match status" value="1"/>
</dbReference>
<keyword evidence="2 4" id="KW-0560">Oxidoreductase</keyword>
<name>A0ABX7ZU49_9RALS</name>
<dbReference type="EMBL" id="CP046674">
    <property type="protein sequence ID" value="QUP58700.1"/>
    <property type="molecule type" value="Genomic_DNA"/>
</dbReference>
<dbReference type="Pfam" id="PF00171">
    <property type="entry name" value="Aldedh"/>
    <property type="match status" value="1"/>
</dbReference>
<evidence type="ECO:0000256" key="2">
    <source>
        <dbReference type="ARBA" id="ARBA00023002"/>
    </source>
</evidence>
<comment type="similarity">
    <text evidence="1 4">Belongs to the aldehyde dehydrogenase family.</text>
</comment>
<dbReference type="Proteomes" id="UP000680989">
    <property type="component" value="Chromosome"/>
</dbReference>
<dbReference type="InterPro" id="IPR016161">
    <property type="entry name" value="Ald_DH/histidinol_DH"/>
</dbReference>
<gene>
    <name evidence="6" type="ORF">GO999_09055</name>
</gene>
<dbReference type="RefSeq" id="WP_211906154.1">
    <property type="nucleotide sequence ID" value="NZ_CP046674.1"/>
</dbReference>
<protein>
    <submittedName>
        <fullName evidence="6">Aldehyde dehydrogenase family protein</fullName>
    </submittedName>
</protein>
<dbReference type="InterPro" id="IPR016162">
    <property type="entry name" value="Ald_DH_N"/>
</dbReference>
<dbReference type="CDD" id="cd07138">
    <property type="entry name" value="ALDH_CddD_SSP0762"/>
    <property type="match status" value="1"/>
</dbReference>
<organism evidence="6 7">
    <name type="scientific">Ralstonia nicotianae</name>
    <dbReference type="NCBI Taxonomy" id="3037696"/>
    <lineage>
        <taxon>Bacteria</taxon>
        <taxon>Pseudomonadati</taxon>
        <taxon>Pseudomonadota</taxon>
        <taxon>Betaproteobacteria</taxon>
        <taxon>Burkholderiales</taxon>
        <taxon>Burkholderiaceae</taxon>
        <taxon>Ralstonia</taxon>
        <taxon>Ralstonia solanacearum species complex</taxon>
    </lineage>
</organism>
<evidence type="ECO:0000256" key="4">
    <source>
        <dbReference type="RuleBase" id="RU003345"/>
    </source>
</evidence>
<dbReference type="Gene3D" id="3.40.309.10">
    <property type="entry name" value="Aldehyde Dehydrogenase, Chain A, domain 2"/>
    <property type="match status" value="1"/>
</dbReference>
<proteinExistence type="inferred from homology"/>
<feature type="domain" description="Aldehyde dehydrogenase" evidence="5">
    <location>
        <begin position="13"/>
        <end position="469"/>
    </location>
</feature>
<feature type="active site" evidence="3">
    <location>
        <position position="245"/>
    </location>
</feature>